<dbReference type="AlphaFoldDB" id="A0A556V8I9"/>
<feature type="compositionally biased region" description="Basic residues" evidence="11">
    <location>
        <begin position="349"/>
        <end position="365"/>
    </location>
</feature>
<evidence type="ECO:0000256" key="9">
    <source>
        <dbReference type="ARBA" id="ARBA00032183"/>
    </source>
</evidence>
<dbReference type="GO" id="GO:0005737">
    <property type="term" value="C:cytoplasm"/>
    <property type="evidence" value="ECO:0007669"/>
    <property type="project" value="TreeGrafter"/>
</dbReference>
<evidence type="ECO:0000256" key="2">
    <source>
        <dbReference type="ARBA" id="ARBA00008222"/>
    </source>
</evidence>
<proteinExistence type="inferred from homology"/>
<gene>
    <name evidence="12" type="ORF">Baya_12504</name>
</gene>
<name>A0A556V8I9_BAGYA</name>
<dbReference type="Pfam" id="PF00612">
    <property type="entry name" value="IQ"/>
    <property type="match status" value="1"/>
</dbReference>
<dbReference type="GO" id="GO:0007288">
    <property type="term" value="P:sperm axoneme assembly"/>
    <property type="evidence" value="ECO:0007669"/>
    <property type="project" value="TreeGrafter"/>
</dbReference>
<dbReference type="PROSITE" id="PS50096">
    <property type="entry name" value="IQ"/>
    <property type="match status" value="1"/>
</dbReference>
<evidence type="ECO:0000256" key="11">
    <source>
        <dbReference type="SAM" id="MobiDB-lite"/>
    </source>
</evidence>
<evidence type="ECO:0000256" key="5">
    <source>
        <dbReference type="ARBA" id="ARBA00022846"/>
    </source>
</evidence>
<comment type="subcellular location">
    <subcellularLocation>
        <location evidence="1">Cytoplasm</location>
        <location evidence="1">Cytoskeleton</location>
        <location evidence="1">Flagellum axoneme</location>
    </subcellularLocation>
</comment>
<accession>A0A556V8I9</accession>
<evidence type="ECO:0000256" key="7">
    <source>
        <dbReference type="ARBA" id="ARBA00023212"/>
    </source>
</evidence>
<dbReference type="InterPro" id="IPR042618">
    <property type="entry name" value="IQCG"/>
</dbReference>
<dbReference type="Proteomes" id="UP000319801">
    <property type="component" value="Unassembled WGS sequence"/>
</dbReference>
<dbReference type="InterPro" id="IPR000048">
    <property type="entry name" value="IQ_motif_EF-hand-BS"/>
</dbReference>
<keyword evidence="13" id="KW-1185">Reference proteome</keyword>
<comment type="caution">
    <text evidence="12">The sequence shown here is derived from an EMBL/GenBank/DDBJ whole genome shotgun (WGS) entry which is preliminary data.</text>
</comment>
<dbReference type="GO" id="GO:0036126">
    <property type="term" value="C:sperm flagellum"/>
    <property type="evidence" value="ECO:0007669"/>
    <property type="project" value="TreeGrafter"/>
</dbReference>
<dbReference type="PANTHER" id="PTHR14871">
    <property type="entry name" value="DYNEIN REGULATORY COMPLEX PROTEIN 9"/>
    <property type="match status" value="1"/>
</dbReference>
<keyword evidence="4" id="KW-0963">Cytoplasm</keyword>
<keyword evidence="10" id="KW-0175">Coiled coil</keyword>
<comment type="similarity">
    <text evidence="2">Belongs to the DRC9 family.</text>
</comment>
<organism evidence="12 13">
    <name type="scientific">Bagarius yarrelli</name>
    <name type="common">Goonch</name>
    <name type="synonym">Bagrus yarrelli</name>
    <dbReference type="NCBI Taxonomy" id="175774"/>
    <lineage>
        <taxon>Eukaryota</taxon>
        <taxon>Metazoa</taxon>
        <taxon>Chordata</taxon>
        <taxon>Craniata</taxon>
        <taxon>Vertebrata</taxon>
        <taxon>Euteleostomi</taxon>
        <taxon>Actinopterygii</taxon>
        <taxon>Neopterygii</taxon>
        <taxon>Teleostei</taxon>
        <taxon>Ostariophysi</taxon>
        <taxon>Siluriformes</taxon>
        <taxon>Sisoridae</taxon>
        <taxon>Sisorinae</taxon>
        <taxon>Bagarius</taxon>
    </lineage>
</organism>
<keyword evidence="7" id="KW-0206">Cytoskeleton</keyword>
<keyword evidence="5" id="KW-0282">Flagellum</keyword>
<feature type="region of interest" description="Disordered" evidence="11">
    <location>
        <begin position="346"/>
        <end position="365"/>
    </location>
</feature>
<dbReference type="CDD" id="cd23766">
    <property type="entry name" value="IQCG"/>
    <property type="match status" value="1"/>
</dbReference>
<evidence type="ECO:0000256" key="8">
    <source>
        <dbReference type="ARBA" id="ARBA00023273"/>
    </source>
</evidence>
<keyword evidence="8" id="KW-0966">Cell projection</keyword>
<reference evidence="12 13" key="1">
    <citation type="journal article" date="2019" name="Genome Biol. Evol.">
        <title>Whole-Genome Sequencing of the Giant Devil Catfish, Bagarius yarrelli.</title>
        <authorList>
            <person name="Jiang W."/>
            <person name="Lv Y."/>
            <person name="Cheng L."/>
            <person name="Yang K."/>
            <person name="Chao B."/>
            <person name="Wang X."/>
            <person name="Li Y."/>
            <person name="Pan X."/>
            <person name="You X."/>
            <person name="Zhang Y."/>
            <person name="Yang J."/>
            <person name="Li J."/>
            <person name="Zhang X."/>
            <person name="Liu S."/>
            <person name="Sun C."/>
            <person name="Yang J."/>
            <person name="Shi Q."/>
        </authorList>
    </citation>
    <scope>NUCLEOTIDE SEQUENCE [LARGE SCALE GENOMIC DNA]</scope>
    <source>
        <strain evidence="12">JWS20170419001</strain>
        <tissue evidence="12">Muscle</tissue>
    </source>
</reference>
<sequence>MSVPLSAAAVLRVCAVFRDCVDQLAVLGNILSGSQTDTTAAQCRVSEDISAALQQNRAAEVHLKEARRGQTEGSSVTEAVQELHRTQQELENMLKETTASSEYINKVQRDRKFAALLIGDALTELKEGATFSSLIHTVEEEKRTEEQMQEMIQSFLNEKRVKFELNVNRCLQERDKMAAYLEDQLQEWKLKRNVEEEYVNNSAQLLVDQGQKLNRHMERLLEAEIQASTLKMMMSEEKKAHQQLEAFLKNNQNILEEKLDYWMERYDNDTEEKQRELNIVKTDKSNNLMHLEELANKYKECEQVIMEDRLEKEKLLQQLEKEHLYSQAAIKVQSWWRGMLVRKGLGPFKKQKKSKQKKESKKGKK</sequence>
<feature type="coiled-coil region" evidence="10">
    <location>
        <begin position="263"/>
        <end position="318"/>
    </location>
</feature>
<evidence type="ECO:0000256" key="3">
    <source>
        <dbReference type="ARBA" id="ARBA00013738"/>
    </source>
</evidence>
<dbReference type="OrthoDB" id="10254713at2759"/>
<dbReference type="EMBL" id="VCAZ01000158">
    <property type="protein sequence ID" value="TSZ97551.1"/>
    <property type="molecule type" value="Genomic_DNA"/>
</dbReference>
<evidence type="ECO:0000256" key="1">
    <source>
        <dbReference type="ARBA" id="ARBA00004611"/>
    </source>
</evidence>
<protein>
    <recommendedName>
        <fullName evidence="3">Dynein regulatory complex protein 9</fullName>
    </recommendedName>
    <alternativeName>
        <fullName evidence="9">IQ domain-containing protein G</fullName>
    </alternativeName>
</protein>
<evidence type="ECO:0000256" key="6">
    <source>
        <dbReference type="ARBA" id="ARBA00023069"/>
    </source>
</evidence>
<evidence type="ECO:0000313" key="12">
    <source>
        <dbReference type="EMBL" id="TSZ97551.1"/>
    </source>
</evidence>
<dbReference type="PANTHER" id="PTHR14871:SF1">
    <property type="entry name" value="DYNEIN REGULATORY COMPLEX PROTEIN 9"/>
    <property type="match status" value="1"/>
</dbReference>
<keyword evidence="6" id="KW-0969">Cilium</keyword>
<evidence type="ECO:0000313" key="13">
    <source>
        <dbReference type="Proteomes" id="UP000319801"/>
    </source>
</evidence>
<evidence type="ECO:0000256" key="10">
    <source>
        <dbReference type="SAM" id="Coils"/>
    </source>
</evidence>
<evidence type="ECO:0000256" key="4">
    <source>
        <dbReference type="ARBA" id="ARBA00022490"/>
    </source>
</evidence>